<name>A0ABY2SD30_9HYPH</name>
<keyword evidence="4" id="KW-1185">Reference proteome</keyword>
<dbReference type="RefSeq" id="WP_136993252.1">
    <property type="nucleotide sequence ID" value="NZ_SZPQ01000131.1"/>
</dbReference>
<organism evidence="3 4">
    <name type="scientific">Martelella alba</name>
    <dbReference type="NCBI Taxonomy" id="2590451"/>
    <lineage>
        <taxon>Bacteria</taxon>
        <taxon>Pseudomonadati</taxon>
        <taxon>Pseudomonadota</taxon>
        <taxon>Alphaproteobacteria</taxon>
        <taxon>Hyphomicrobiales</taxon>
        <taxon>Aurantimonadaceae</taxon>
        <taxon>Martelella</taxon>
    </lineage>
</organism>
<dbReference type="InterPro" id="IPR051699">
    <property type="entry name" value="Rpn/YhgA-like_nuclease"/>
</dbReference>
<comment type="caution">
    <text evidence="3">The sequence shown here is derived from an EMBL/GenBank/DDBJ whole genome shotgun (WGS) entry which is preliminary data.</text>
</comment>
<sequence>MTTVPTPHDALFRKFLGDVGVAQEFLQRHLPEDLRRRCDFATLISHSGSFVEDNLRTRISDMLYSLRTDTGTGYIYCLIEHQSRPDKLMGFRLMRYALMVMQQHLDRGHKRLPLVIPLLFYHGEATPYPYTTCWLDCFREQDRERAEALYRHPFPLVDVTVIPDAEFAHHPKAGLLGLVQKHIRSRDLNRRVRDIIRLLAEAQLGKPLVMALLRYLAQEGQHLDSEEFIRTLTEKTPEFKEDLMTMAEQWELKGREQGLHQGIYQGLHQGLQQGRSEEKHAIARNLLSMGMDRQKVKDATGLSDQELDNLPA</sequence>
<protein>
    <submittedName>
        <fullName evidence="3">Rpn family recombination-promoting nuclease/putative transposase</fullName>
    </submittedName>
</protein>
<comment type="similarity">
    <text evidence="1">Belongs to the Rpn/YhgA-like nuclease family.</text>
</comment>
<evidence type="ECO:0000313" key="4">
    <source>
        <dbReference type="Proteomes" id="UP000305202"/>
    </source>
</evidence>
<reference evidence="3 4" key="1">
    <citation type="submission" date="2019-04" db="EMBL/GenBank/DDBJ databases">
        <authorList>
            <person name="Li M."/>
            <person name="Gao C."/>
        </authorList>
    </citation>
    <scope>NUCLEOTIDE SEQUENCE [LARGE SCALE GENOMIC DNA]</scope>
    <source>
        <strain evidence="3 4">BGMRC 2031</strain>
    </source>
</reference>
<dbReference type="InterPro" id="IPR006842">
    <property type="entry name" value="Transposase_31"/>
</dbReference>
<feature type="domain" description="Transposase (putative) YhgA-like" evidence="2">
    <location>
        <begin position="6"/>
        <end position="203"/>
    </location>
</feature>
<dbReference type="InterPro" id="IPR010106">
    <property type="entry name" value="RpnA"/>
</dbReference>
<gene>
    <name evidence="3" type="ORF">FCN80_26015</name>
</gene>
<dbReference type="Pfam" id="PF04754">
    <property type="entry name" value="Transposase_31"/>
    <property type="match status" value="1"/>
</dbReference>
<dbReference type="EMBL" id="SZPQ01000131">
    <property type="protein sequence ID" value="TKI01914.1"/>
    <property type="molecule type" value="Genomic_DNA"/>
</dbReference>
<proteinExistence type="inferred from homology"/>
<dbReference type="PANTHER" id="PTHR34611:SF2">
    <property type="entry name" value="INACTIVE RECOMBINATION-PROMOTING NUCLEASE-LIKE PROTEIN RPNE-RELATED"/>
    <property type="match status" value="1"/>
</dbReference>
<accession>A0ABY2SD30</accession>
<evidence type="ECO:0000313" key="3">
    <source>
        <dbReference type="EMBL" id="TKI01914.1"/>
    </source>
</evidence>
<evidence type="ECO:0000259" key="2">
    <source>
        <dbReference type="Pfam" id="PF04754"/>
    </source>
</evidence>
<evidence type="ECO:0000256" key="1">
    <source>
        <dbReference type="ARBA" id="ARBA00009787"/>
    </source>
</evidence>
<dbReference type="PANTHER" id="PTHR34611">
    <property type="match status" value="1"/>
</dbReference>
<dbReference type="NCBIfam" id="TIGR01784">
    <property type="entry name" value="T_den_put_tspse"/>
    <property type="match status" value="1"/>
</dbReference>
<dbReference type="Proteomes" id="UP000305202">
    <property type="component" value="Unassembled WGS sequence"/>
</dbReference>